<accession>A0ABQ9GH43</accession>
<comment type="caution">
    <text evidence="2">The sequence shown here is derived from an EMBL/GenBank/DDBJ whole genome shotgun (WGS) entry which is preliminary data.</text>
</comment>
<keyword evidence="3" id="KW-1185">Reference proteome</keyword>
<name>A0ABQ9GH43_9NEOP</name>
<gene>
    <name evidence="2" type="ORF">PR048_027642</name>
</gene>
<protein>
    <submittedName>
        <fullName evidence="2">Uncharacterized protein</fullName>
    </submittedName>
</protein>
<organism evidence="2 3">
    <name type="scientific">Dryococelus australis</name>
    <dbReference type="NCBI Taxonomy" id="614101"/>
    <lineage>
        <taxon>Eukaryota</taxon>
        <taxon>Metazoa</taxon>
        <taxon>Ecdysozoa</taxon>
        <taxon>Arthropoda</taxon>
        <taxon>Hexapoda</taxon>
        <taxon>Insecta</taxon>
        <taxon>Pterygota</taxon>
        <taxon>Neoptera</taxon>
        <taxon>Polyneoptera</taxon>
        <taxon>Phasmatodea</taxon>
        <taxon>Verophasmatodea</taxon>
        <taxon>Anareolatae</taxon>
        <taxon>Phasmatidae</taxon>
        <taxon>Eurycanthinae</taxon>
        <taxon>Dryococelus</taxon>
    </lineage>
</organism>
<evidence type="ECO:0000256" key="1">
    <source>
        <dbReference type="SAM" id="MobiDB-lite"/>
    </source>
</evidence>
<dbReference type="EMBL" id="JARBHB010000012">
    <property type="protein sequence ID" value="KAJ8871325.1"/>
    <property type="molecule type" value="Genomic_DNA"/>
</dbReference>
<sequence length="584" mass="64268">MEVLSRINKMVAVGRRAEPPPGYSEMQIQSSKRATCDSQTTKCRQQNANIISKHALHVVEEWVYEHEKHALEESQCVMNMYVAGNVCIMHNCKTRTVTSSESKWHCNQSASCISYVVLPTFEAEQLEVAGNQILPDWSRAERIPPNAEPTSRDDGKQVGRTCRAAALLRVDTEYTSTQKENSMADRLMWTCPFYDWLRESLGDGACVIRTCGATVAERLARSPPTKANRVQSLAGSPDFRKWESCRTMPLVGGFSWGSPVSLSLSFRRLTTLILIALISSQYVAVKIRPYLFTSIRTRGAALAQPLSAAVTTELNNLHPFVQRQWTLATRPTRFELPPIILSFVFHRTRCYLAIGVPTCRWCCSARRRAVSAGHDPGRNIWSAREATVRTERRPVDKRGPVSCPLPDRSGHSSGGALYLFRNLTAVPESIAAWPRITQGVTEEHAGFSAGSRTRGGKGITGATGDAERRIQSGFASTRKALNWRAVFLSATRLNVILSGDPVMTTNTTIAAIPVGITATMAYNTQACTESGEDEAAQNSRVGGAVVPRENPLADGNVRYVCDIQKSGRTRQGSNPVRRVVKPGA</sequence>
<dbReference type="Proteomes" id="UP001159363">
    <property type="component" value="Chromosome 11"/>
</dbReference>
<proteinExistence type="predicted"/>
<feature type="region of interest" description="Disordered" evidence="1">
    <location>
        <begin position="391"/>
        <end position="411"/>
    </location>
</feature>
<evidence type="ECO:0000313" key="2">
    <source>
        <dbReference type="EMBL" id="KAJ8871325.1"/>
    </source>
</evidence>
<evidence type="ECO:0000313" key="3">
    <source>
        <dbReference type="Proteomes" id="UP001159363"/>
    </source>
</evidence>
<reference evidence="2 3" key="1">
    <citation type="submission" date="2023-02" db="EMBL/GenBank/DDBJ databases">
        <title>LHISI_Scaffold_Assembly.</title>
        <authorList>
            <person name="Stuart O.P."/>
            <person name="Cleave R."/>
            <person name="Magrath M.J.L."/>
            <person name="Mikheyev A.S."/>
        </authorList>
    </citation>
    <scope>NUCLEOTIDE SEQUENCE [LARGE SCALE GENOMIC DNA]</scope>
    <source>
        <strain evidence="2">Daus_M_001</strain>
        <tissue evidence="2">Leg muscle</tissue>
    </source>
</reference>